<reference evidence="7 8" key="2">
    <citation type="submission" date="2019-09" db="EMBL/GenBank/DDBJ databases">
        <title>Mesorhizobium sp. MaA-C15 isolated from Microcystis aeruginosa.</title>
        <authorList>
            <person name="Jeong S.E."/>
            <person name="Jin H.M."/>
            <person name="Jeon C.O."/>
        </authorList>
    </citation>
    <scope>NUCLEOTIDE SEQUENCE [LARGE SCALE GENOMIC DNA]</scope>
    <source>
        <strain evidence="7 8">MaA-C15</strain>
    </source>
</reference>
<reference evidence="7 8" key="1">
    <citation type="submission" date="2019-08" db="EMBL/GenBank/DDBJ databases">
        <authorList>
            <person name="Seo Y.L."/>
        </authorList>
    </citation>
    <scope>NUCLEOTIDE SEQUENCE [LARGE SCALE GENOMIC DNA]</scope>
    <source>
        <strain evidence="7 8">MaA-C15</strain>
    </source>
</reference>
<evidence type="ECO:0000313" key="7">
    <source>
        <dbReference type="EMBL" id="TYR31062.1"/>
    </source>
</evidence>
<gene>
    <name evidence="7" type="ORF">FY036_16675</name>
</gene>
<dbReference type="InterPro" id="IPR036188">
    <property type="entry name" value="FAD/NAD-bd_sf"/>
</dbReference>
<dbReference type="GO" id="GO:0016614">
    <property type="term" value="F:oxidoreductase activity, acting on CH-OH group of donors"/>
    <property type="evidence" value="ECO:0007669"/>
    <property type="project" value="InterPro"/>
</dbReference>
<comment type="similarity">
    <text evidence="2">Belongs to the GMC oxidoreductase family.</text>
</comment>
<comment type="cofactor">
    <cofactor evidence="1">
        <name>FAD</name>
        <dbReference type="ChEBI" id="CHEBI:57692"/>
    </cofactor>
</comment>
<accession>A0A5D4GSM6</accession>
<dbReference type="SUPFAM" id="SSF54373">
    <property type="entry name" value="FAD-linked reductases, C-terminal domain"/>
    <property type="match status" value="1"/>
</dbReference>
<dbReference type="InterPro" id="IPR051473">
    <property type="entry name" value="P2Ox-like"/>
</dbReference>
<keyword evidence="3" id="KW-0285">Flavoprotein</keyword>
<sequence length="624" mass="68275">MSRSISDALSTSFPIFGNISHKRDLVKQVHGPDTVPPCIPISTMPRAFTILLVCWQATRCLATEDVGSNIRTVTGMLIEGNEALFARAHHVCVVGAGPVGLVAAMEMAKLGHSVTVLESGTMQVDPATQQLSDAIRVDPRRNADMALVVQRRFGGTSNLWGAGCVPLDAVDFERRSVTGDAPWPITYAEFAEHLPAACRYAHCGDGFTNRLNAPIADTAFSTDRLMRFADPPSFLKAYADEIASSDRITAVLGVTVTEIRFSQNGTVLGLEVRQRDGVRGLLRCRAVVLACGGVETTRLLLAAQANAPERFGGEAGPLGRYYMGHLSGTLADIRFKDAALDSSFDFFLGEDRAYARRRIVASDALQAREGLTNIAFWPTLPPMRDAAHRDPVLSMAYTALSIPPLGRRLVSESLRRINIGDGGNHAAHLRNIALGLPAIATTLPRFLYRRFLARQRLPGLHLRNPARRYVLHYHGEHLPQPWSRIRLSHERDAYGMPKAILDLQFSEADAVSIVRTHELLARWLEQNRLGELLWRDAPQQRLEQVLEQAGDGVHQIGTLRMGENARLGVVDRNCRVFGSANLFVAGSAVFPTSGQANPTLSAIALAVRLARFVAKEAVSHEMVS</sequence>
<evidence type="ECO:0000313" key="8">
    <source>
        <dbReference type="Proteomes" id="UP000323258"/>
    </source>
</evidence>
<protein>
    <submittedName>
        <fullName evidence="7">GMC family oxidoreductase</fullName>
    </submittedName>
</protein>
<keyword evidence="4" id="KW-0274">FAD</keyword>
<evidence type="ECO:0000256" key="2">
    <source>
        <dbReference type="ARBA" id="ARBA00010790"/>
    </source>
</evidence>
<proteinExistence type="inferred from homology"/>
<name>A0A5D4GSM6_9HYPH</name>
<dbReference type="PANTHER" id="PTHR42784">
    <property type="entry name" value="PYRANOSE 2-OXIDASE"/>
    <property type="match status" value="1"/>
</dbReference>
<dbReference type="AlphaFoldDB" id="A0A5D4GSM6"/>
<dbReference type="Gene3D" id="3.50.50.60">
    <property type="entry name" value="FAD/NAD(P)-binding domain"/>
    <property type="match status" value="3"/>
</dbReference>
<dbReference type="Pfam" id="PF05199">
    <property type="entry name" value="GMC_oxred_C"/>
    <property type="match status" value="1"/>
</dbReference>
<dbReference type="PANTHER" id="PTHR42784:SF1">
    <property type="entry name" value="PYRANOSE 2-OXIDASE"/>
    <property type="match status" value="1"/>
</dbReference>
<evidence type="ECO:0000256" key="1">
    <source>
        <dbReference type="ARBA" id="ARBA00001974"/>
    </source>
</evidence>
<comment type="caution">
    <text evidence="7">The sequence shown here is derived from an EMBL/GenBank/DDBJ whole genome shotgun (WGS) entry which is preliminary data.</text>
</comment>
<keyword evidence="5" id="KW-0560">Oxidoreductase</keyword>
<evidence type="ECO:0000256" key="4">
    <source>
        <dbReference type="ARBA" id="ARBA00022827"/>
    </source>
</evidence>
<evidence type="ECO:0000256" key="3">
    <source>
        <dbReference type="ARBA" id="ARBA00022630"/>
    </source>
</evidence>
<keyword evidence="8" id="KW-1185">Reference proteome</keyword>
<dbReference type="Proteomes" id="UP000323258">
    <property type="component" value="Unassembled WGS sequence"/>
</dbReference>
<evidence type="ECO:0000259" key="6">
    <source>
        <dbReference type="Pfam" id="PF05199"/>
    </source>
</evidence>
<organism evidence="7 8">
    <name type="scientific">Neoaquamicrobium microcysteis</name>
    <dbReference type="NCBI Taxonomy" id="2682781"/>
    <lineage>
        <taxon>Bacteria</taxon>
        <taxon>Pseudomonadati</taxon>
        <taxon>Pseudomonadota</taxon>
        <taxon>Alphaproteobacteria</taxon>
        <taxon>Hyphomicrobiales</taxon>
        <taxon>Phyllobacteriaceae</taxon>
        <taxon>Neoaquamicrobium</taxon>
    </lineage>
</organism>
<dbReference type="SUPFAM" id="SSF51905">
    <property type="entry name" value="FAD/NAD(P)-binding domain"/>
    <property type="match status" value="1"/>
</dbReference>
<feature type="domain" description="Glucose-methanol-choline oxidoreductase C-terminal" evidence="6">
    <location>
        <begin position="479"/>
        <end position="606"/>
    </location>
</feature>
<dbReference type="EMBL" id="VSZS01000065">
    <property type="protein sequence ID" value="TYR31062.1"/>
    <property type="molecule type" value="Genomic_DNA"/>
</dbReference>
<evidence type="ECO:0000256" key="5">
    <source>
        <dbReference type="ARBA" id="ARBA00023002"/>
    </source>
</evidence>
<dbReference type="InterPro" id="IPR007867">
    <property type="entry name" value="GMC_OxRtase_C"/>
</dbReference>
<dbReference type="Pfam" id="PF13450">
    <property type="entry name" value="NAD_binding_8"/>
    <property type="match status" value="1"/>
</dbReference>